<name>A0ACB9WIY8_CHAAC</name>
<dbReference type="Proteomes" id="UP001057452">
    <property type="component" value="Chromosome 22"/>
</dbReference>
<comment type="caution">
    <text evidence="1">The sequence shown here is derived from an EMBL/GenBank/DDBJ whole genome shotgun (WGS) entry which is preliminary data.</text>
</comment>
<organism evidence="1 2">
    <name type="scientific">Chaenocephalus aceratus</name>
    <name type="common">Blackfin icefish</name>
    <name type="synonym">Chaenichthys aceratus</name>
    <dbReference type="NCBI Taxonomy" id="36190"/>
    <lineage>
        <taxon>Eukaryota</taxon>
        <taxon>Metazoa</taxon>
        <taxon>Chordata</taxon>
        <taxon>Craniata</taxon>
        <taxon>Vertebrata</taxon>
        <taxon>Euteleostomi</taxon>
        <taxon>Actinopterygii</taxon>
        <taxon>Neopterygii</taxon>
        <taxon>Teleostei</taxon>
        <taxon>Neoteleostei</taxon>
        <taxon>Acanthomorphata</taxon>
        <taxon>Eupercaria</taxon>
        <taxon>Perciformes</taxon>
        <taxon>Notothenioidei</taxon>
        <taxon>Channichthyidae</taxon>
        <taxon>Chaenocephalus</taxon>
    </lineage>
</organism>
<gene>
    <name evidence="1" type="ORF">KUCAC02_024287</name>
</gene>
<proteinExistence type="predicted"/>
<evidence type="ECO:0000313" key="1">
    <source>
        <dbReference type="EMBL" id="KAI4812925.1"/>
    </source>
</evidence>
<reference evidence="1" key="1">
    <citation type="submission" date="2022-05" db="EMBL/GenBank/DDBJ databases">
        <title>Chromosome-level genome of Chaenocephalus aceratus.</title>
        <authorList>
            <person name="Park H."/>
        </authorList>
    </citation>
    <scope>NUCLEOTIDE SEQUENCE</scope>
    <source>
        <strain evidence="1">KU_202001</strain>
    </source>
</reference>
<protein>
    <submittedName>
        <fullName evidence="1">Uncharacterized protein</fullName>
    </submittedName>
</protein>
<evidence type="ECO:0000313" key="2">
    <source>
        <dbReference type="Proteomes" id="UP001057452"/>
    </source>
</evidence>
<feature type="non-terminal residue" evidence="1">
    <location>
        <position position="1"/>
    </location>
</feature>
<sequence>GRSRSHPQRAGPGPPAAGRSRSPPQRAGPGPPAAGRSRSPPQRAGPGPPPAGRSRSPPQRAGPAVPWQKTGGPVSELKPGGVAVALSGPGHSGRSLQTSGRNSLPPPTGAPSGTSGSDGFSLREPPRHYVQNLWASLPPLTDTCGPLSPWGGEESGQPPHVACKQPMQLSSAASSTPPAGGQQWRHTTSQQPLCCGSYHVTFEDTFAAYCHPSPSPHTPSCCTVWQAESPHCDIQRAGFPPLSDQPPHPSPPRVLRQ</sequence>
<keyword evidence="2" id="KW-1185">Reference proteome</keyword>
<dbReference type="EMBL" id="CM043806">
    <property type="protein sequence ID" value="KAI4812925.1"/>
    <property type="molecule type" value="Genomic_DNA"/>
</dbReference>
<accession>A0ACB9WIY8</accession>